<dbReference type="Gene3D" id="3.30.565.10">
    <property type="entry name" value="Histidine kinase-like ATPase, C-terminal domain"/>
    <property type="match status" value="1"/>
</dbReference>
<dbReference type="InterPro" id="IPR036890">
    <property type="entry name" value="HATPase_C_sf"/>
</dbReference>
<evidence type="ECO:0000313" key="7">
    <source>
        <dbReference type="EMBL" id="MBE9119196.1"/>
    </source>
</evidence>
<reference evidence="7" key="1">
    <citation type="submission" date="2020-10" db="EMBL/GenBank/DDBJ databases">
        <authorList>
            <person name="Castelo-Branco R."/>
            <person name="Eusebio N."/>
            <person name="Adriana R."/>
            <person name="Vieira A."/>
            <person name="Brugerolle De Fraissinette N."/>
            <person name="Rezende De Castro R."/>
            <person name="Schneider M.P."/>
            <person name="Vasconcelos V."/>
            <person name="Leao P.N."/>
        </authorList>
    </citation>
    <scope>NUCLEOTIDE SEQUENCE</scope>
    <source>
        <strain evidence="7">LEGE 07157</strain>
    </source>
</reference>
<dbReference type="InterPro" id="IPR004358">
    <property type="entry name" value="Sig_transdc_His_kin-like_C"/>
</dbReference>
<dbReference type="SUPFAM" id="SSF55874">
    <property type="entry name" value="ATPase domain of HSP90 chaperone/DNA topoisomerase II/histidine kinase"/>
    <property type="match status" value="1"/>
</dbReference>
<evidence type="ECO:0000256" key="3">
    <source>
        <dbReference type="ARBA" id="ARBA00022679"/>
    </source>
</evidence>
<dbReference type="PRINTS" id="PR00344">
    <property type="entry name" value="BCTRLSENSOR"/>
</dbReference>
<gene>
    <name evidence="7" type="ORF">IQ249_25430</name>
</gene>
<comment type="catalytic activity">
    <reaction evidence="1">
        <text>ATP + protein L-histidine = ADP + protein N-phospho-L-histidine.</text>
        <dbReference type="EC" id="2.7.13.3"/>
    </reaction>
</comment>
<feature type="domain" description="Histidine kinase/HSP90-like ATPase" evidence="6">
    <location>
        <begin position="28"/>
        <end position="71"/>
    </location>
</feature>
<dbReference type="EC" id="2.7.13.3" evidence="2"/>
<dbReference type="PANTHER" id="PTHR43711:SF1">
    <property type="entry name" value="HISTIDINE KINASE 1"/>
    <property type="match status" value="1"/>
</dbReference>
<evidence type="ECO:0000256" key="5">
    <source>
        <dbReference type="ARBA" id="ARBA00023012"/>
    </source>
</evidence>
<evidence type="ECO:0000259" key="6">
    <source>
        <dbReference type="Pfam" id="PF02518"/>
    </source>
</evidence>
<dbReference type="EMBL" id="JADEWZ010000097">
    <property type="protein sequence ID" value="MBE9119196.1"/>
    <property type="molecule type" value="Genomic_DNA"/>
</dbReference>
<keyword evidence="3" id="KW-0808">Transferase</keyword>
<dbReference type="InterPro" id="IPR003594">
    <property type="entry name" value="HATPase_dom"/>
</dbReference>
<organism evidence="7 8">
    <name type="scientific">Lusitaniella coriacea LEGE 07157</name>
    <dbReference type="NCBI Taxonomy" id="945747"/>
    <lineage>
        <taxon>Bacteria</taxon>
        <taxon>Bacillati</taxon>
        <taxon>Cyanobacteriota</taxon>
        <taxon>Cyanophyceae</taxon>
        <taxon>Spirulinales</taxon>
        <taxon>Lusitaniellaceae</taxon>
        <taxon>Lusitaniella</taxon>
    </lineage>
</organism>
<dbReference type="PANTHER" id="PTHR43711">
    <property type="entry name" value="TWO-COMPONENT HISTIDINE KINASE"/>
    <property type="match status" value="1"/>
</dbReference>
<keyword evidence="5" id="KW-0902">Two-component regulatory system</keyword>
<name>A0A8J7E0H3_9CYAN</name>
<dbReference type="Pfam" id="PF02518">
    <property type="entry name" value="HATPase_c"/>
    <property type="match status" value="1"/>
</dbReference>
<dbReference type="AlphaFoldDB" id="A0A8J7E0H3"/>
<evidence type="ECO:0000256" key="2">
    <source>
        <dbReference type="ARBA" id="ARBA00012438"/>
    </source>
</evidence>
<protein>
    <recommendedName>
        <fullName evidence="2">histidine kinase</fullName>
        <ecNumber evidence="2">2.7.13.3</ecNumber>
    </recommendedName>
</protein>
<sequence>MPVESFRFVLGLWNVSGSKFRFLTPCIRSTWGFGLGLAIARQIIVEKHGGTLTCHSEPGKGTTFIIEIPLQA</sequence>
<evidence type="ECO:0000256" key="4">
    <source>
        <dbReference type="ARBA" id="ARBA00022777"/>
    </source>
</evidence>
<comment type="caution">
    <text evidence="7">The sequence shown here is derived from an EMBL/GenBank/DDBJ whole genome shotgun (WGS) entry which is preliminary data.</text>
</comment>
<keyword evidence="8" id="KW-1185">Reference proteome</keyword>
<accession>A0A8J7E0H3</accession>
<dbReference type="GO" id="GO:0004673">
    <property type="term" value="F:protein histidine kinase activity"/>
    <property type="evidence" value="ECO:0007669"/>
    <property type="project" value="UniProtKB-EC"/>
</dbReference>
<dbReference type="Proteomes" id="UP000654482">
    <property type="component" value="Unassembled WGS sequence"/>
</dbReference>
<evidence type="ECO:0000256" key="1">
    <source>
        <dbReference type="ARBA" id="ARBA00000085"/>
    </source>
</evidence>
<dbReference type="InterPro" id="IPR050736">
    <property type="entry name" value="Sensor_HK_Regulatory"/>
</dbReference>
<dbReference type="GO" id="GO:0000160">
    <property type="term" value="P:phosphorelay signal transduction system"/>
    <property type="evidence" value="ECO:0007669"/>
    <property type="project" value="UniProtKB-KW"/>
</dbReference>
<keyword evidence="4 7" id="KW-0418">Kinase</keyword>
<proteinExistence type="predicted"/>
<evidence type="ECO:0000313" key="8">
    <source>
        <dbReference type="Proteomes" id="UP000654482"/>
    </source>
</evidence>